<protein>
    <submittedName>
        <fullName evidence="2">Uncharacterized protein</fullName>
    </submittedName>
</protein>
<organism evidence="2 3">
    <name type="scientific">Ogataea haglerorum</name>
    <dbReference type="NCBI Taxonomy" id="1937702"/>
    <lineage>
        <taxon>Eukaryota</taxon>
        <taxon>Fungi</taxon>
        <taxon>Dikarya</taxon>
        <taxon>Ascomycota</taxon>
        <taxon>Saccharomycotina</taxon>
        <taxon>Pichiomycetes</taxon>
        <taxon>Pichiales</taxon>
        <taxon>Pichiaceae</taxon>
        <taxon>Ogataea</taxon>
    </lineage>
</organism>
<proteinExistence type="predicted"/>
<dbReference type="Proteomes" id="UP000738402">
    <property type="component" value="Unassembled WGS sequence"/>
</dbReference>
<comment type="caution">
    <text evidence="2">The sequence shown here is derived from an EMBL/GenBank/DDBJ whole genome shotgun (WGS) entry which is preliminary data.</text>
</comment>
<feature type="region of interest" description="Disordered" evidence="1">
    <location>
        <begin position="1"/>
        <end position="36"/>
    </location>
</feature>
<accession>A0AAN6DAE1</accession>
<dbReference type="EMBL" id="JAHLUH010000001">
    <property type="protein sequence ID" value="KAG7730455.1"/>
    <property type="molecule type" value="Genomic_DNA"/>
</dbReference>
<name>A0AAN6DAE1_9ASCO</name>
<evidence type="ECO:0000313" key="3">
    <source>
        <dbReference type="Proteomes" id="UP000738402"/>
    </source>
</evidence>
<reference evidence="2" key="1">
    <citation type="journal article" date="2021" name="G3 (Bethesda)">
        <title>Genomic diversity, chromosomal rearrangements, and interspecies hybridization in the ogataea polymorpha species complex.</title>
        <authorList>
            <person name="Hanson S.J."/>
            <person name="Cinneide E.O."/>
            <person name="Salzberg L.I."/>
            <person name="Wolfe K.H."/>
            <person name="McGowan J."/>
            <person name="Fitzpatrick D.A."/>
            <person name="Matlin K."/>
        </authorList>
    </citation>
    <scope>NUCLEOTIDE SEQUENCE</scope>
    <source>
        <strain evidence="2">83-405-1</strain>
    </source>
</reference>
<sequence length="163" mass="18438">MADFADLKPLITGSKRVGRRRQRGSSGPSRPEQVSVASDEIADELVIAGQKPKPAAEVPVRKRPSSKYYGMDDFYLDREVMDEHAWTALVGFSAIRVGSPLLFILHCTYMLAVLYFKHGFAIDEEASQTIPKLMLPLLANLVLVHVFNKWYFSTNYYKLRDPS</sequence>
<evidence type="ECO:0000256" key="1">
    <source>
        <dbReference type="SAM" id="MobiDB-lite"/>
    </source>
</evidence>
<gene>
    <name evidence="2" type="ORF">KL933_000250</name>
</gene>
<evidence type="ECO:0000313" key="2">
    <source>
        <dbReference type="EMBL" id="KAG7730455.1"/>
    </source>
</evidence>
<dbReference type="AlphaFoldDB" id="A0AAN6DAE1"/>